<dbReference type="PANTHER" id="PTHR31973:SF187">
    <property type="entry name" value="MUTATOR TRANSPOSASE MUDRA PROTEIN"/>
    <property type="match status" value="1"/>
</dbReference>
<evidence type="ECO:0000256" key="1">
    <source>
        <dbReference type="SAM" id="MobiDB-lite"/>
    </source>
</evidence>
<dbReference type="PANTHER" id="PTHR31973">
    <property type="entry name" value="POLYPROTEIN, PUTATIVE-RELATED"/>
    <property type="match status" value="1"/>
</dbReference>
<evidence type="ECO:0000313" key="3">
    <source>
        <dbReference type="Proteomes" id="UP001374535"/>
    </source>
</evidence>
<gene>
    <name evidence="2" type="ORF">V8G54_028603</name>
</gene>
<keyword evidence="3" id="KW-1185">Reference proteome</keyword>
<feature type="compositionally biased region" description="Basic and acidic residues" evidence="1">
    <location>
        <begin position="1"/>
        <end position="10"/>
    </location>
</feature>
<protein>
    <recommendedName>
        <fullName evidence="4">Transposase MuDR plant domain-containing protein</fullName>
    </recommendedName>
</protein>
<feature type="compositionally biased region" description="Polar residues" evidence="1">
    <location>
        <begin position="11"/>
        <end position="23"/>
    </location>
</feature>
<evidence type="ECO:0008006" key="4">
    <source>
        <dbReference type="Google" id="ProtNLM"/>
    </source>
</evidence>
<accession>A0AAQ3MS96</accession>
<dbReference type="EMBL" id="CP144692">
    <property type="protein sequence ID" value="WVY96452.1"/>
    <property type="molecule type" value="Genomic_DNA"/>
</dbReference>
<dbReference type="Proteomes" id="UP001374535">
    <property type="component" value="Chromosome 9"/>
</dbReference>
<organism evidence="2 3">
    <name type="scientific">Vigna mungo</name>
    <name type="common">Black gram</name>
    <name type="synonym">Phaseolus mungo</name>
    <dbReference type="NCBI Taxonomy" id="3915"/>
    <lineage>
        <taxon>Eukaryota</taxon>
        <taxon>Viridiplantae</taxon>
        <taxon>Streptophyta</taxon>
        <taxon>Embryophyta</taxon>
        <taxon>Tracheophyta</taxon>
        <taxon>Spermatophyta</taxon>
        <taxon>Magnoliopsida</taxon>
        <taxon>eudicotyledons</taxon>
        <taxon>Gunneridae</taxon>
        <taxon>Pentapetalae</taxon>
        <taxon>rosids</taxon>
        <taxon>fabids</taxon>
        <taxon>Fabales</taxon>
        <taxon>Fabaceae</taxon>
        <taxon>Papilionoideae</taxon>
        <taxon>50 kb inversion clade</taxon>
        <taxon>NPAAA clade</taxon>
        <taxon>indigoferoid/millettioid clade</taxon>
        <taxon>Phaseoleae</taxon>
        <taxon>Vigna</taxon>
    </lineage>
</organism>
<dbReference type="AlphaFoldDB" id="A0AAQ3MS96"/>
<reference evidence="2 3" key="1">
    <citation type="journal article" date="2023" name="Life. Sci Alliance">
        <title>Evolutionary insights into 3D genome organization and epigenetic landscape of Vigna mungo.</title>
        <authorList>
            <person name="Junaid A."/>
            <person name="Singh B."/>
            <person name="Bhatia S."/>
        </authorList>
    </citation>
    <scope>NUCLEOTIDE SEQUENCE [LARGE SCALE GENOMIC DNA]</scope>
    <source>
        <strain evidence="2">Urdbean</strain>
    </source>
</reference>
<sequence>MVSHQVRFEHLSTNNKSSSTERLNPTLHHARPRIDLNKRESNTPKYGEKFVNDRTLKYEGRLLLCRLTQMCGEGSVLEDRLKLLIDDIGAMYMVNLARPNGQGHVYIVHVVFESQIIHMLEYINDYEREVETMLHESSECVGKVGSQCEGQCQGHSETQERSDCVGELEGDHVIQEEVHEGKEDGGVSKNPFHFDGGVEGDDDCEEVVEEEVDVRSRSSSNDHGSLDGNSRCLKGLVVVSVECDIDCHIDVEWFGNVEVELQSLLHEFSGPCSSLTNDEWQSEELVSRPDNDEEVNDNEGYEKHIKFVKSDKTRLRLKCVGAKGKCPWTIYCAYMKVLKIWQLRTIVDTHICSREFNLRLLDAKWLSKKLEKKVRENPKVKGVDIYEKIQIKWNIYRAKAIVSDQIDRSFKEQYMNIYDYAHELLARNP</sequence>
<proteinExistence type="predicted"/>
<evidence type="ECO:0000313" key="2">
    <source>
        <dbReference type="EMBL" id="WVY96452.1"/>
    </source>
</evidence>
<name>A0AAQ3MS96_VIGMU</name>
<feature type="region of interest" description="Disordered" evidence="1">
    <location>
        <begin position="1"/>
        <end position="31"/>
    </location>
</feature>